<reference evidence="2 3" key="1">
    <citation type="journal article" date="2022" name="Nat. Genet.">
        <title>Improved pea reference genome and pan-genome highlight genomic features and evolutionary characteristics.</title>
        <authorList>
            <person name="Yang T."/>
            <person name="Liu R."/>
            <person name="Luo Y."/>
            <person name="Hu S."/>
            <person name="Wang D."/>
            <person name="Wang C."/>
            <person name="Pandey M.K."/>
            <person name="Ge S."/>
            <person name="Xu Q."/>
            <person name="Li N."/>
            <person name="Li G."/>
            <person name="Huang Y."/>
            <person name="Saxena R.K."/>
            <person name="Ji Y."/>
            <person name="Li M."/>
            <person name="Yan X."/>
            <person name="He Y."/>
            <person name="Liu Y."/>
            <person name="Wang X."/>
            <person name="Xiang C."/>
            <person name="Varshney R.K."/>
            <person name="Ding H."/>
            <person name="Gao S."/>
            <person name="Zong X."/>
        </authorList>
    </citation>
    <scope>NUCLEOTIDE SEQUENCE [LARGE SCALE GENOMIC DNA]</scope>
    <source>
        <strain evidence="2 3">cv. Zhongwan 6</strain>
    </source>
</reference>
<dbReference type="Pfam" id="PF13966">
    <property type="entry name" value="zf-RVT"/>
    <property type="match status" value="1"/>
</dbReference>
<proteinExistence type="predicted"/>
<gene>
    <name evidence="2" type="ORF">KIW84_040827</name>
</gene>
<dbReference type="Proteomes" id="UP001058974">
    <property type="component" value="Chromosome 4"/>
</dbReference>
<dbReference type="InterPro" id="IPR026960">
    <property type="entry name" value="RVT-Znf"/>
</dbReference>
<dbReference type="EMBL" id="JAMSHJ010000004">
    <property type="protein sequence ID" value="KAI5415549.1"/>
    <property type="molecule type" value="Genomic_DNA"/>
</dbReference>
<keyword evidence="3" id="KW-1185">Reference proteome</keyword>
<feature type="domain" description="Reverse transcriptase zinc-binding" evidence="1">
    <location>
        <begin position="100"/>
        <end position="150"/>
    </location>
</feature>
<sequence length="192" mass="21889">MVVNCIVVTLIPNFEDPVSIKDYGTIDGCTTVYNTISRILTVRLSKVIGSIVSPCQAAFIPDQQIHNHILFSYELIKGYSRNGVPPKCMIQLGLQKTKGMASWLACHGRLPMKGRLCRFGLIEMNNCCVCCHEETLDRLFYGCSEFKAIWLKILEWIQVDHDPKEWRKELVWIVSRSKGKGWRASILKLVIT</sequence>
<comment type="caution">
    <text evidence="2">The sequence shown here is derived from an EMBL/GenBank/DDBJ whole genome shotgun (WGS) entry which is preliminary data.</text>
</comment>
<name>A0A9D4X8J6_PEA</name>
<dbReference type="Gramene" id="Psat04G0082700-T1">
    <property type="protein sequence ID" value="KAI5415549.1"/>
    <property type="gene ID" value="KIW84_040827"/>
</dbReference>
<evidence type="ECO:0000313" key="2">
    <source>
        <dbReference type="EMBL" id="KAI5415549.1"/>
    </source>
</evidence>
<dbReference type="AlphaFoldDB" id="A0A9D4X8J6"/>
<evidence type="ECO:0000313" key="3">
    <source>
        <dbReference type="Proteomes" id="UP001058974"/>
    </source>
</evidence>
<evidence type="ECO:0000259" key="1">
    <source>
        <dbReference type="Pfam" id="PF13966"/>
    </source>
</evidence>
<organism evidence="2 3">
    <name type="scientific">Pisum sativum</name>
    <name type="common">Garden pea</name>
    <name type="synonym">Lathyrus oleraceus</name>
    <dbReference type="NCBI Taxonomy" id="3888"/>
    <lineage>
        <taxon>Eukaryota</taxon>
        <taxon>Viridiplantae</taxon>
        <taxon>Streptophyta</taxon>
        <taxon>Embryophyta</taxon>
        <taxon>Tracheophyta</taxon>
        <taxon>Spermatophyta</taxon>
        <taxon>Magnoliopsida</taxon>
        <taxon>eudicotyledons</taxon>
        <taxon>Gunneridae</taxon>
        <taxon>Pentapetalae</taxon>
        <taxon>rosids</taxon>
        <taxon>fabids</taxon>
        <taxon>Fabales</taxon>
        <taxon>Fabaceae</taxon>
        <taxon>Papilionoideae</taxon>
        <taxon>50 kb inversion clade</taxon>
        <taxon>NPAAA clade</taxon>
        <taxon>Hologalegina</taxon>
        <taxon>IRL clade</taxon>
        <taxon>Fabeae</taxon>
        <taxon>Lathyrus</taxon>
    </lineage>
</organism>
<accession>A0A9D4X8J6</accession>
<protein>
    <recommendedName>
        <fullName evidence="1">Reverse transcriptase zinc-binding domain-containing protein</fullName>
    </recommendedName>
</protein>